<feature type="domain" description="Glycosyltransferase subfamily 4-like N-terminal" evidence="2">
    <location>
        <begin position="37"/>
        <end position="153"/>
    </location>
</feature>
<evidence type="ECO:0000313" key="4">
    <source>
        <dbReference type="Proteomes" id="UP000186143"/>
    </source>
</evidence>
<dbReference type="InterPro" id="IPR028098">
    <property type="entry name" value="Glyco_trans_4-like_N"/>
</dbReference>
<dbReference type="InterPro" id="IPR001296">
    <property type="entry name" value="Glyco_trans_1"/>
</dbReference>
<dbReference type="Proteomes" id="UP000186143">
    <property type="component" value="Unassembled WGS sequence"/>
</dbReference>
<sequence>MIPHQVERYGAENVALLIPQTHMPFVEKSILDSGARIFTFARPRRLSGSIYLSFQYLRRLQSFKPDIIHAHSSIAGVIVRSLRMFTRAPIVFCPHGWSMDMKGSRAMLRMTEVAERVLGRLPDQIVVISAHEYQRALDIGIPTSRLTLIPNGIANIVPAVAPAPWDDDRIKVLYAGRFDYQKGVDVLMRAVEGLDDRLSVRLVGDAASGNRVLPAKLPACVTEVGWLDRKGVTAQMMSCDVLVVPSRWEGFGLVAIEAMRLAKPVIASAVGGLQEIIDQGRYGYLVQPENVQELHDRLLELDRDELRAMGEIGHNRYLSKYTADRMVRQLDDLYARMLLTSLPAAAGAGTDE</sequence>
<evidence type="ECO:0000259" key="2">
    <source>
        <dbReference type="Pfam" id="PF13439"/>
    </source>
</evidence>
<gene>
    <name evidence="3" type="ORF">BJF92_20780</name>
</gene>
<dbReference type="AlphaFoldDB" id="A0A1Q9ACX2"/>
<dbReference type="InterPro" id="IPR050194">
    <property type="entry name" value="Glycosyltransferase_grp1"/>
</dbReference>
<evidence type="ECO:0000313" key="3">
    <source>
        <dbReference type="EMBL" id="OLP52758.1"/>
    </source>
</evidence>
<name>A0A1Q9ACX2_9HYPH</name>
<dbReference type="SUPFAM" id="SSF53756">
    <property type="entry name" value="UDP-Glycosyltransferase/glycogen phosphorylase"/>
    <property type="match status" value="1"/>
</dbReference>
<comment type="caution">
    <text evidence="3">The sequence shown here is derived from an EMBL/GenBank/DDBJ whole genome shotgun (WGS) entry which is preliminary data.</text>
</comment>
<dbReference type="PANTHER" id="PTHR45947:SF3">
    <property type="entry name" value="SULFOQUINOVOSYL TRANSFERASE SQD2"/>
    <property type="match status" value="1"/>
</dbReference>
<dbReference type="STRING" id="1672749.BJF92_20780"/>
<feature type="domain" description="Glycosyl transferase family 1" evidence="1">
    <location>
        <begin position="164"/>
        <end position="307"/>
    </location>
</feature>
<dbReference type="Pfam" id="PF00534">
    <property type="entry name" value="Glycos_transf_1"/>
    <property type="match status" value="1"/>
</dbReference>
<accession>A0A1Q9ACX2</accession>
<organism evidence="3 4">
    <name type="scientific">Xaviernesmea rhizosphaerae</name>
    <dbReference type="NCBI Taxonomy" id="1672749"/>
    <lineage>
        <taxon>Bacteria</taxon>
        <taxon>Pseudomonadati</taxon>
        <taxon>Pseudomonadota</taxon>
        <taxon>Alphaproteobacteria</taxon>
        <taxon>Hyphomicrobiales</taxon>
        <taxon>Rhizobiaceae</taxon>
        <taxon>Rhizobium/Agrobacterium group</taxon>
        <taxon>Xaviernesmea</taxon>
    </lineage>
</organism>
<dbReference type="Pfam" id="PF13439">
    <property type="entry name" value="Glyco_transf_4"/>
    <property type="match status" value="1"/>
</dbReference>
<reference evidence="3 4" key="1">
    <citation type="submission" date="2016-09" db="EMBL/GenBank/DDBJ databases">
        <title>Rhizobium sp. nov., a novel species isolated from the rice rhizosphere.</title>
        <authorList>
            <person name="Zhao J."/>
            <person name="Zhang X."/>
        </authorList>
    </citation>
    <scope>NUCLEOTIDE SEQUENCE [LARGE SCALE GENOMIC DNA]</scope>
    <source>
        <strain evidence="3 4">MH17</strain>
    </source>
</reference>
<dbReference type="PANTHER" id="PTHR45947">
    <property type="entry name" value="SULFOQUINOVOSYL TRANSFERASE SQD2"/>
    <property type="match status" value="1"/>
</dbReference>
<proteinExistence type="predicted"/>
<evidence type="ECO:0000259" key="1">
    <source>
        <dbReference type="Pfam" id="PF00534"/>
    </source>
</evidence>
<dbReference type="GO" id="GO:0016757">
    <property type="term" value="F:glycosyltransferase activity"/>
    <property type="evidence" value="ECO:0007669"/>
    <property type="project" value="InterPro"/>
</dbReference>
<protein>
    <submittedName>
        <fullName evidence="3">Uncharacterized protein</fullName>
    </submittedName>
</protein>
<dbReference type="Gene3D" id="3.40.50.2000">
    <property type="entry name" value="Glycogen Phosphorylase B"/>
    <property type="match status" value="2"/>
</dbReference>
<dbReference type="EMBL" id="MKIO01000045">
    <property type="protein sequence ID" value="OLP52758.1"/>
    <property type="molecule type" value="Genomic_DNA"/>
</dbReference>